<evidence type="ECO:0000313" key="1">
    <source>
        <dbReference type="Proteomes" id="UP000095286"/>
    </source>
</evidence>
<dbReference type="Proteomes" id="UP000095286">
    <property type="component" value="Unplaced"/>
</dbReference>
<name>A0AC35U744_9BILA</name>
<dbReference type="WBParaSite" id="RSKR_0000856100.1">
    <property type="protein sequence ID" value="RSKR_0000856100.1"/>
    <property type="gene ID" value="RSKR_0000856100"/>
</dbReference>
<reference evidence="2" key="1">
    <citation type="submission" date="2025-08" db="UniProtKB">
        <authorList>
            <consortium name="WormBaseParasite"/>
        </authorList>
    </citation>
    <scope>IDENTIFICATION</scope>
    <source>
        <strain evidence="2">KR3021</strain>
    </source>
</reference>
<protein>
    <submittedName>
        <fullName evidence="2">CHK domain-containing protein</fullName>
    </submittedName>
</protein>
<evidence type="ECO:0000313" key="2">
    <source>
        <dbReference type="WBParaSite" id="RSKR_0000856100.1"/>
    </source>
</evidence>
<sequence length="219" mass="25408">MCKRSYTLSQANANKVIDNFKHISNYANQQFIASRELYYKYIKEDFGKYFEHSERVLSQLKALTGSLTDIKDLFPSRYFVELPIVLNHGFLTSELVKVSPTGGIREINDWHNVSLLPIGYDVFSLMVNSFDTNLRRDHFEKVLAYFHSCFRGNALLEFKLSLLTKYYKKSIAYIAVKNLPRMLLKLKAKSVSSSTKKMMARRWEAALDDAYMIAIDNDI</sequence>
<proteinExistence type="predicted"/>
<organism evidence="1 2">
    <name type="scientific">Rhabditophanes sp. KR3021</name>
    <dbReference type="NCBI Taxonomy" id="114890"/>
    <lineage>
        <taxon>Eukaryota</taxon>
        <taxon>Metazoa</taxon>
        <taxon>Ecdysozoa</taxon>
        <taxon>Nematoda</taxon>
        <taxon>Chromadorea</taxon>
        <taxon>Rhabditida</taxon>
        <taxon>Tylenchina</taxon>
        <taxon>Panagrolaimomorpha</taxon>
        <taxon>Strongyloidoidea</taxon>
        <taxon>Alloionematidae</taxon>
        <taxon>Rhabditophanes</taxon>
    </lineage>
</organism>
<accession>A0AC35U744</accession>